<evidence type="ECO:0008006" key="3">
    <source>
        <dbReference type="Google" id="ProtNLM"/>
    </source>
</evidence>
<organism evidence="1 2">
    <name type="scientific">Aeropyrum pernix</name>
    <dbReference type="NCBI Taxonomy" id="56636"/>
    <lineage>
        <taxon>Archaea</taxon>
        <taxon>Thermoproteota</taxon>
        <taxon>Thermoprotei</taxon>
        <taxon>Desulfurococcales</taxon>
        <taxon>Desulfurococcaceae</taxon>
        <taxon>Aeropyrum</taxon>
    </lineage>
</organism>
<dbReference type="OrthoDB" id="85148at2157"/>
<proteinExistence type="predicted"/>
<accession>A0A401H882</accession>
<evidence type="ECO:0000313" key="2">
    <source>
        <dbReference type="Proteomes" id="UP000291213"/>
    </source>
</evidence>
<sequence>MLERVKPGVGPEWGGGGIYSLRLHRGSLFYTLAFEARSTLLRGDCSWSSYDYSLVGPPPRSGGDTYNAVEAVDGKIYFGGWAHAPAVLERKGKGRLAEVVFTNKYSILHEMDVDTGEVRLLWKEGAGDRRLWACEVSEVLYNPLRDTLLLARGDGHINCGIFEAGRRGGVRKLSSTPVLKGEVFMDMACFSIHHGWGGNPGLECVDLESGKTVYTGEAVPEEAGLDGGGLDHYREGAVFQLHTRVYVAHKGGFTVFDPEGGGEPRFYRVLDFGDNPYSPTRTNALYLGGGVLIPFNTPTAATVRGTDELPNNVQRSSRRSPAPTLLVYVTPTDMRIVGSLGARVTSMEALGDKVLLAWSTQPNFERYDATATDASVRGVTVVSQDSLLAGRPPPLSIRVDPGWVGDRRFGGLPLYGYRELQVDPRGGRIALEAYEISDEAPVKYGREVVEGEKWIDVSSLTDSLVVMRMEKPPREGMVRVRAL</sequence>
<protein>
    <recommendedName>
        <fullName evidence="3">DUF2139 domain-containing protein</fullName>
    </recommendedName>
</protein>
<dbReference type="EMBL" id="BDMD01000009">
    <property type="protein sequence ID" value="GBF08519.1"/>
    <property type="molecule type" value="Genomic_DNA"/>
</dbReference>
<dbReference type="AlphaFoldDB" id="A0A401H882"/>
<dbReference type="Proteomes" id="UP000291213">
    <property type="component" value="Unassembled WGS sequence"/>
</dbReference>
<gene>
    <name evidence="1" type="ORF">apy_02440</name>
</gene>
<dbReference type="Pfam" id="PF09910">
    <property type="entry name" value="DUF2139"/>
    <property type="match status" value="1"/>
</dbReference>
<evidence type="ECO:0000313" key="1">
    <source>
        <dbReference type="EMBL" id="GBF08519.1"/>
    </source>
</evidence>
<dbReference type="RefSeq" id="WP_131159587.1">
    <property type="nucleotide sequence ID" value="NZ_BDMD01000009.1"/>
</dbReference>
<name>A0A401H882_AERPX</name>
<comment type="caution">
    <text evidence="1">The sequence shown here is derived from an EMBL/GenBank/DDBJ whole genome shotgun (WGS) entry which is preliminary data.</text>
</comment>
<reference evidence="1 2" key="1">
    <citation type="submission" date="2017-02" db="EMBL/GenBank/DDBJ databases">
        <title>isolation and characterization of a novel temperate virus Aeropyrum globular virus 1 infecting hyperthermophilic archaeon Aeropyrum.</title>
        <authorList>
            <person name="Yumiya M."/>
            <person name="Yoshida T."/>
            <person name="Sako Y."/>
        </authorList>
    </citation>
    <scope>NUCLEOTIDE SEQUENCE [LARGE SCALE GENOMIC DNA]</scope>
    <source>
        <strain evidence="1 2">YK1-12-2013</strain>
    </source>
</reference>
<dbReference type="InterPro" id="IPR016675">
    <property type="entry name" value="UCP016666"/>
</dbReference>